<organism evidence="2">
    <name type="scientific">Candidatus Methanomethylicus mesodigestus</name>
    <dbReference type="NCBI Taxonomy" id="1867258"/>
    <lineage>
        <taxon>Archaea</taxon>
        <taxon>Thermoproteota</taxon>
        <taxon>Methanosuratincolia</taxon>
        <taxon>Candidatus Methanomethylicales</taxon>
        <taxon>Candidatus Methanomethylicaceae</taxon>
        <taxon>Candidatus Methanomethylicus</taxon>
    </lineage>
</organism>
<dbReference type="SUPFAM" id="SSF54909">
    <property type="entry name" value="Dimeric alpha+beta barrel"/>
    <property type="match status" value="1"/>
</dbReference>
<dbReference type="AlphaFoldDB" id="A0A7C3J536"/>
<evidence type="ECO:0000259" key="1">
    <source>
        <dbReference type="Pfam" id="PF01037"/>
    </source>
</evidence>
<protein>
    <recommendedName>
        <fullName evidence="1">Transcription regulator AsnC/Lrp ligand binding domain-containing protein</fullName>
    </recommendedName>
</protein>
<reference evidence="2" key="1">
    <citation type="journal article" date="2020" name="mSystems">
        <title>Genome- and Community-Level Interaction Insights into Carbon Utilization and Element Cycling Functions of Hydrothermarchaeota in Hydrothermal Sediment.</title>
        <authorList>
            <person name="Zhou Z."/>
            <person name="Liu Y."/>
            <person name="Xu W."/>
            <person name="Pan J."/>
            <person name="Luo Z.H."/>
            <person name="Li M."/>
        </authorList>
    </citation>
    <scope>NUCLEOTIDE SEQUENCE [LARGE SCALE GENOMIC DNA]</scope>
    <source>
        <strain evidence="2">SpSt-468</strain>
    </source>
</reference>
<dbReference type="InterPro" id="IPR011008">
    <property type="entry name" value="Dimeric_a/b-barrel"/>
</dbReference>
<dbReference type="Gene3D" id="3.30.70.920">
    <property type="match status" value="1"/>
</dbReference>
<name>A0A7C3J536_9CREN</name>
<comment type="caution">
    <text evidence="2">The sequence shown here is derived from an EMBL/GenBank/DDBJ whole genome shotgun (WGS) entry which is preliminary data.</text>
</comment>
<dbReference type="InterPro" id="IPR019887">
    <property type="entry name" value="Tscrpt_reg_AsnC/Lrp_C"/>
</dbReference>
<accession>A0A7C3J536</accession>
<evidence type="ECO:0000313" key="2">
    <source>
        <dbReference type="EMBL" id="HFK21269.1"/>
    </source>
</evidence>
<dbReference type="Pfam" id="PF01037">
    <property type="entry name" value="AsnC_trans_reg"/>
    <property type="match status" value="1"/>
</dbReference>
<feature type="domain" description="Transcription regulator AsnC/Lrp ligand binding" evidence="1">
    <location>
        <begin position="6"/>
        <end position="72"/>
    </location>
</feature>
<sequence>MPLACIMIHCKPGTPPEVLKTVLGMGGIKRGFEVLGAFDVVAECEFKSLEKLGMTVYSIARINGVVSTETLIETLL</sequence>
<proteinExistence type="predicted"/>
<dbReference type="EMBL" id="DSTX01000013">
    <property type="protein sequence ID" value="HFK21269.1"/>
    <property type="molecule type" value="Genomic_DNA"/>
</dbReference>
<gene>
    <name evidence="2" type="ORF">ENS19_08360</name>
</gene>